<keyword evidence="2" id="KW-1185">Reference proteome</keyword>
<sequence length="72" mass="8048">MVGKVATFIGKRIMKMNELNNSACKEGTMKQAILTLLIQFTGVKECFTPMQNLSFSSTKMVSDYCSAELFLQ</sequence>
<dbReference type="AlphaFoldDB" id="A0A369PRI9"/>
<dbReference type="EMBL" id="QPKV01000008">
    <property type="protein sequence ID" value="RDC55143.1"/>
    <property type="molecule type" value="Genomic_DNA"/>
</dbReference>
<accession>A0A369PRI9</accession>
<comment type="caution">
    <text evidence="1">The sequence shown here is derived from an EMBL/GenBank/DDBJ whole genome shotgun (WGS) entry which is preliminary data.</text>
</comment>
<dbReference type="Proteomes" id="UP000253961">
    <property type="component" value="Unassembled WGS sequence"/>
</dbReference>
<protein>
    <submittedName>
        <fullName evidence="1">Uncharacterized protein</fullName>
    </submittedName>
</protein>
<reference evidence="1 2" key="1">
    <citation type="submission" date="2018-07" db="EMBL/GenBank/DDBJ databases">
        <title>Pedobacter sp. nov., isolated from soil.</title>
        <authorList>
            <person name="Zhou L.Y."/>
            <person name="Du Z.J."/>
        </authorList>
    </citation>
    <scope>NUCLEOTIDE SEQUENCE [LARGE SCALE GENOMIC DNA]</scope>
    <source>
        <strain evidence="1 2">JDX94</strain>
    </source>
</reference>
<organism evidence="1 2">
    <name type="scientific">Pedobacter chinensis</name>
    <dbReference type="NCBI Taxonomy" id="2282421"/>
    <lineage>
        <taxon>Bacteria</taxon>
        <taxon>Pseudomonadati</taxon>
        <taxon>Bacteroidota</taxon>
        <taxon>Sphingobacteriia</taxon>
        <taxon>Sphingobacteriales</taxon>
        <taxon>Sphingobacteriaceae</taxon>
        <taxon>Pedobacter</taxon>
    </lineage>
</organism>
<name>A0A369PRI9_9SPHI</name>
<evidence type="ECO:0000313" key="1">
    <source>
        <dbReference type="EMBL" id="RDC55143.1"/>
    </source>
</evidence>
<proteinExistence type="predicted"/>
<gene>
    <name evidence="1" type="ORF">DU508_18505</name>
</gene>
<evidence type="ECO:0000313" key="2">
    <source>
        <dbReference type="Proteomes" id="UP000253961"/>
    </source>
</evidence>